<dbReference type="RefSeq" id="WP_169967765.1">
    <property type="nucleotide sequence ID" value="NZ_JABDSR010000001.1"/>
</dbReference>
<dbReference type="EMBL" id="JABDSR010000001">
    <property type="protein sequence ID" value="NMW84249.1"/>
    <property type="molecule type" value="Genomic_DNA"/>
</dbReference>
<accession>A0A848RFL5</accession>
<keyword evidence="2" id="KW-1185">Reference proteome</keyword>
<sequence length="83" mass="9829">MKFNNYKEFIEGNLRETKAYTIDGESLYKTKTEAIENYKKERIKSLISSSIGNVFDYDQDYIAEKITEELEKNIDELIEIYSL</sequence>
<evidence type="ECO:0000313" key="1">
    <source>
        <dbReference type="EMBL" id="NMW84249.1"/>
    </source>
</evidence>
<proteinExistence type="predicted"/>
<name>A0A848RFL5_9FIRM</name>
<organism evidence="1 2">
    <name type="scientific">Peptoniphilus faecalis</name>
    <dbReference type="NCBI Taxonomy" id="2731255"/>
    <lineage>
        <taxon>Bacteria</taxon>
        <taxon>Bacillati</taxon>
        <taxon>Bacillota</taxon>
        <taxon>Tissierellia</taxon>
        <taxon>Tissierellales</taxon>
        <taxon>Peptoniphilaceae</taxon>
        <taxon>Peptoniphilus</taxon>
    </lineage>
</organism>
<protein>
    <submittedName>
        <fullName evidence="1">Uncharacterized protein</fullName>
    </submittedName>
</protein>
<reference evidence="1" key="1">
    <citation type="submission" date="2020-04" db="EMBL/GenBank/DDBJ databases">
        <title>Peptoniphilus sp. nov. isolated from swine feces.</title>
        <authorList>
            <person name="Ryu S.W."/>
        </authorList>
    </citation>
    <scope>NUCLEOTIDE SEQUENCE [LARGE SCALE GENOMIC DNA]</scope>
    <source>
        <strain evidence="1">AGMB00490</strain>
    </source>
</reference>
<dbReference type="AlphaFoldDB" id="A0A848RFL5"/>
<gene>
    <name evidence="1" type="ORF">HKO22_00635</name>
</gene>
<comment type="caution">
    <text evidence="1">The sequence shown here is derived from an EMBL/GenBank/DDBJ whole genome shotgun (WGS) entry which is preliminary data.</text>
</comment>
<dbReference type="Proteomes" id="UP000568273">
    <property type="component" value="Unassembled WGS sequence"/>
</dbReference>
<evidence type="ECO:0000313" key="2">
    <source>
        <dbReference type="Proteomes" id="UP000568273"/>
    </source>
</evidence>